<accession>A0A7Z1B0J1</accession>
<dbReference type="EMBL" id="LKPO01000029">
    <property type="protein sequence ID" value="OLF86339.1"/>
    <property type="molecule type" value="Genomic_DNA"/>
</dbReference>
<dbReference type="Proteomes" id="UP000185604">
    <property type="component" value="Unassembled WGS sequence"/>
</dbReference>
<evidence type="ECO:0000313" key="1">
    <source>
        <dbReference type="EMBL" id="OLF86339.1"/>
    </source>
</evidence>
<organism evidence="1 2">
    <name type="scientific">Bacillus paralicheniformis</name>
    <dbReference type="NCBI Taxonomy" id="1648923"/>
    <lineage>
        <taxon>Bacteria</taxon>
        <taxon>Bacillati</taxon>
        <taxon>Bacillota</taxon>
        <taxon>Bacilli</taxon>
        <taxon>Bacillales</taxon>
        <taxon>Bacillaceae</taxon>
        <taxon>Bacillus</taxon>
    </lineage>
</organism>
<protein>
    <submittedName>
        <fullName evidence="1">Uncharacterized protein</fullName>
    </submittedName>
</protein>
<evidence type="ECO:0000313" key="2">
    <source>
        <dbReference type="Proteomes" id="UP000185604"/>
    </source>
</evidence>
<comment type="caution">
    <text evidence="1">The sequence shown here is derived from an EMBL/GenBank/DDBJ whole genome shotgun (WGS) entry which is preliminary data.</text>
</comment>
<sequence>MIDSYDIAFMKQAREDMVGGRTYEITVVYEAGFTTDPITDEKNPVYDEIKVSSVVTEISSQVKIDRQLLDSIEVEGGDIWFSVAIELIADIYENIKRVIYDGKDYEVLSKDKKGIGERNHAEFVGRRIT</sequence>
<dbReference type="RefSeq" id="WP_075213333.1">
    <property type="nucleotide sequence ID" value="NZ_LKPO01000029.1"/>
</dbReference>
<gene>
    <name evidence="1" type="ORF">B4121_4530</name>
</gene>
<proteinExistence type="predicted"/>
<dbReference type="AlphaFoldDB" id="A0A7Z1B0J1"/>
<name>A0A7Z1B0J1_9BACI</name>
<reference evidence="1 2" key="1">
    <citation type="journal article" date="2016" name="Front. Microbiol.">
        <title>High-Level Heat Resistance of Spores of Bacillus amyloliquefaciens and Bacillus licheniformis Results from the Presence of a spoVA Operon in a Tn1546 Transposon.</title>
        <authorList>
            <person name="Berendsen E.M."/>
            <person name="Koning R.A."/>
            <person name="Boekhorst J."/>
            <person name="de Jong A."/>
            <person name="Kuipers O.P."/>
            <person name="Wells-Bennik M.H."/>
        </authorList>
    </citation>
    <scope>NUCLEOTIDE SEQUENCE [LARGE SCALE GENOMIC DNA]</scope>
    <source>
        <strain evidence="1 2">B4121</strain>
    </source>
</reference>